<dbReference type="PANTHER" id="PTHR46438">
    <property type="entry name" value="ALPHA/BETA-HYDROLASES SUPERFAMILY PROTEIN"/>
    <property type="match status" value="1"/>
</dbReference>
<dbReference type="InterPro" id="IPR000073">
    <property type="entry name" value="AB_hydrolase_1"/>
</dbReference>
<sequence length="274" mass="30726">MIKLANGLKTRVLDTRGDKPTLVLIHGLANAIEIWSRVLPRLTERFRVIAFDLPGFGQADRPVAAYDSAFFVEQLKALLDTLQIGRAHLVGSSLGASVIVRFSDENLERIDRAVLAAPGGFGRETHPVMRFPALPVVGDWLGRPTPANNALTLRLAIHDRRKVTRELIEQTNQYARVRGSDLSFVRTLQTGVGLLGVRERDSFERLARRFARPALVVWGRQDRVFPTRQSERAAMLLPLSERLLIDHCGHYPHWEQPEVFATAVDRFLSKGAQA</sequence>
<dbReference type="PRINTS" id="PR00111">
    <property type="entry name" value="ABHYDROLASE"/>
</dbReference>
<reference evidence="2 3" key="1">
    <citation type="submission" date="2020-08" db="EMBL/GenBank/DDBJ databases">
        <title>Genomic Encyclopedia of Type Strains, Phase IV (KMG-IV): sequencing the most valuable type-strain genomes for metagenomic binning, comparative biology and taxonomic classification.</title>
        <authorList>
            <person name="Goeker M."/>
        </authorList>
    </citation>
    <scope>NUCLEOTIDE SEQUENCE [LARGE SCALE GENOMIC DNA]</scope>
    <source>
        <strain evidence="2 3">DSM 14878</strain>
    </source>
</reference>
<evidence type="ECO:0000259" key="1">
    <source>
        <dbReference type="Pfam" id="PF00561"/>
    </source>
</evidence>
<evidence type="ECO:0000313" key="2">
    <source>
        <dbReference type="EMBL" id="MBB3873584.1"/>
    </source>
</evidence>
<name>A0A7W6A5B6_9CAUL</name>
<gene>
    <name evidence="2" type="ORF">GGR11_003146</name>
</gene>
<dbReference type="PANTHER" id="PTHR46438:SF11">
    <property type="entry name" value="LIPASE-RELATED"/>
    <property type="match status" value="1"/>
</dbReference>
<accession>A0A7W6A5B6</accession>
<dbReference type="EMBL" id="JACIDA010000003">
    <property type="protein sequence ID" value="MBB3873584.1"/>
    <property type="molecule type" value="Genomic_DNA"/>
</dbReference>
<protein>
    <submittedName>
        <fullName evidence="2">Pimeloyl-ACP methyl ester carboxylesterase</fullName>
    </submittedName>
</protein>
<evidence type="ECO:0000313" key="3">
    <source>
        <dbReference type="Proteomes" id="UP000532936"/>
    </source>
</evidence>
<dbReference type="RefSeq" id="WP_183198468.1">
    <property type="nucleotide sequence ID" value="NZ_JACIDA010000003.1"/>
</dbReference>
<dbReference type="InterPro" id="IPR029058">
    <property type="entry name" value="AB_hydrolase_fold"/>
</dbReference>
<dbReference type="SUPFAM" id="SSF53474">
    <property type="entry name" value="alpha/beta-Hydrolases"/>
    <property type="match status" value="1"/>
</dbReference>
<proteinExistence type="predicted"/>
<dbReference type="AlphaFoldDB" id="A0A7W6A5B6"/>
<dbReference type="Proteomes" id="UP000532936">
    <property type="component" value="Unassembled WGS sequence"/>
</dbReference>
<organism evidence="2 3">
    <name type="scientific">Brevundimonas mediterranea</name>
    <dbReference type="NCBI Taxonomy" id="74329"/>
    <lineage>
        <taxon>Bacteria</taxon>
        <taxon>Pseudomonadati</taxon>
        <taxon>Pseudomonadota</taxon>
        <taxon>Alphaproteobacteria</taxon>
        <taxon>Caulobacterales</taxon>
        <taxon>Caulobacteraceae</taxon>
        <taxon>Brevundimonas</taxon>
    </lineage>
</organism>
<comment type="caution">
    <text evidence="2">The sequence shown here is derived from an EMBL/GenBank/DDBJ whole genome shotgun (WGS) entry which is preliminary data.</text>
</comment>
<dbReference type="Gene3D" id="3.40.50.1820">
    <property type="entry name" value="alpha/beta hydrolase"/>
    <property type="match status" value="1"/>
</dbReference>
<feature type="domain" description="AB hydrolase-1" evidence="1">
    <location>
        <begin position="20"/>
        <end position="257"/>
    </location>
</feature>
<dbReference type="Pfam" id="PF00561">
    <property type="entry name" value="Abhydrolase_1"/>
    <property type="match status" value="1"/>
</dbReference>